<comment type="caution">
    <text evidence="3">The sequence shown here is derived from an EMBL/GenBank/DDBJ whole genome shotgun (WGS) entry which is preliminary data.</text>
</comment>
<proteinExistence type="predicted"/>
<dbReference type="InterPro" id="IPR023347">
    <property type="entry name" value="Lysozyme_dom_sf"/>
</dbReference>
<evidence type="ECO:0000256" key="1">
    <source>
        <dbReference type="ARBA" id="ARBA00022529"/>
    </source>
</evidence>
<evidence type="ECO:0000256" key="2">
    <source>
        <dbReference type="ARBA" id="ARBA00022638"/>
    </source>
</evidence>
<dbReference type="InterPro" id="IPR023346">
    <property type="entry name" value="Lysozyme-like_dom_sf"/>
</dbReference>
<dbReference type="AlphaFoldDB" id="A0A7W9D3V2"/>
<reference evidence="3 4" key="1">
    <citation type="submission" date="2020-08" db="EMBL/GenBank/DDBJ databases">
        <title>Genomic Encyclopedia of Type Strains, Phase IV (KMG-V): Genome sequencing to study the core and pangenomes of soil and plant-associated prokaryotes.</title>
        <authorList>
            <person name="Whitman W."/>
        </authorList>
    </citation>
    <scope>NUCLEOTIDE SEQUENCE [LARGE SCALE GENOMIC DNA]</scope>
    <source>
        <strain evidence="3 4">SEMIA 4064</strain>
    </source>
</reference>
<gene>
    <name evidence="3" type="ORF">GGD50_005338</name>
</gene>
<organism evidence="3 4">
    <name type="scientific">Rhizobium paranaense</name>
    <dbReference type="NCBI Taxonomy" id="1650438"/>
    <lineage>
        <taxon>Bacteria</taxon>
        <taxon>Pseudomonadati</taxon>
        <taxon>Pseudomonadota</taxon>
        <taxon>Alphaproteobacteria</taxon>
        <taxon>Hyphomicrobiales</taxon>
        <taxon>Rhizobiaceae</taxon>
        <taxon>Rhizobium/Agrobacterium group</taxon>
        <taxon>Rhizobium</taxon>
    </lineage>
</organism>
<protein>
    <submittedName>
        <fullName evidence="3">GH24 family phage-related lysozyme (Muramidase)</fullName>
    </submittedName>
</protein>
<dbReference type="EMBL" id="JACHBI010000014">
    <property type="protein sequence ID" value="MBB5576693.1"/>
    <property type="molecule type" value="Genomic_DNA"/>
</dbReference>
<keyword evidence="2" id="KW-0081">Bacteriolytic enzyme</keyword>
<dbReference type="GO" id="GO:0003796">
    <property type="term" value="F:lysozyme activity"/>
    <property type="evidence" value="ECO:0007669"/>
    <property type="project" value="InterPro"/>
</dbReference>
<keyword evidence="4" id="KW-1185">Reference proteome</keyword>
<keyword evidence="1" id="KW-0929">Antimicrobial</keyword>
<evidence type="ECO:0000313" key="4">
    <source>
        <dbReference type="Proteomes" id="UP000549882"/>
    </source>
</evidence>
<dbReference type="Gene3D" id="1.10.530.40">
    <property type="match status" value="1"/>
</dbReference>
<accession>A0A7W9D3V2</accession>
<dbReference type="SUPFAM" id="SSF53955">
    <property type="entry name" value="Lysozyme-like"/>
    <property type="match status" value="1"/>
</dbReference>
<sequence length="1258" mass="136102">MTDAISVIKGFEGYIDHAKWDRTAYRAGYGSDTTTLADGSVHPITADTVVNRADSERDIARRAAEFENTAAGQIGQDKWAALPGNVRAALTSTTYNYGSLPHDVVAAAQTGDINAIASAVRNRGSDNGGINEGRRTKEADIILGGPQAAADQAPYTPHISPATQYTANTEVPLPANEAVSGTPRVDAPEAPSLWQTEKDAWNQNSTLALILNSNPYKADPNWQKPGEDKIAADLEKANLDPERYAKFLGGSTSQNGYMKAIQDAQADRDRLTRLSQAGLTGVALDFVNQALDPVNVATDLAVSAVAPEFTIGKYGVRVGKVLSAALAGGVSGLATSAINYGFNPNATKADLMMGTVIGAGLGGIVGRLSANPATAAEGRGLQQIGHQVIAEHEGVPYVPPVNRGSVGAAAVTRENNVLDPEAAMAQVEHDATPRSAFAGIRGDLAAMGDKSKNPGTRLTMAGLVQDGTGKIGPSINGRAASEDAAMLNQEFDGAFYRTWKPQKDAFIAKGGTAQQFDDLVFKYVEDTRLHKGDFYSSEVKAAGDNWAALRREQLKLQQNALYREGGLARPVQGADTVKANENYMVHEWHNVLVHAADEHFEDGTVQAVIKGGMRKSNPSIADDDLERVSAAFLKSIKERGAGLDRGDFLARVSGDNMEDAMNALVEAGSLRQDEADNFLKNWVADNADAKSDAGNAKPFKHRALIDTSYVLPYRPRVRATGLEHDAEFGVKDLLNRNIEYLNNKYSRRAAGNIALARMRLAISDMKDEAGEVISHGTTVLDGITSDAEWRAHLDQVARRGADAGQTSQEIAQDRKRLQFAYDMIKGTKTYDINNTTFGWGLRMLRKVNFIRMMNQVGLAQLPELGNLVGSVGLKAMVQQVPNMRRVIGADGVAHLKNNFGDDVEAIFGNGLEGWTRTPEERYDAMLDMIQGTKGGDWAHKVSNLLNRGSAITSKISGMEGIDTLSKRWAYKAVIQKFANAAAGKAEFSEKRLADLGLDKAMYERVKVALKDPAGVQMNGSRIAGLKLDQWADKEAAEAFRRAVYRKSTEIIQQNDLGNKIMWMGHPIAQTLTQFRTFMAASYAKQTMKALHMRDPEAAINATMAMFIGAMVYEVQTREQAVGRSDADKFLRDRLTWDKIAAAGFAKAGVSSIIPTLVDTTLPAIGYKPEFSYSRTTGQTSDLWFGNPATAVLDDVQKAASATRGAFHGDLSQEEARAINKLLPFNNAFGYMQAFNWGISDLQERTPRSRKQPVGLFGD</sequence>
<dbReference type="GO" id="GO:0031640">
    <property type="term" value="P:killing of cells of another organism"/>
    <property type="evidence" value="ECO:0007669"/>
    <property type="project" value="UniProtKB-KW"/>
</dbReference>
<dbReference type="RefSeq" id="WP_183940075.1">
    <property type="nucleotide sequence ID" value="NZ_JACHBI010000014.1"/>
</dbReference>
<dbReference type="Proteomes" id="UP000549882">
    <property type="component" value="Unassembled WGS sequence"/>
</dbReference>
<evidence type="ECO:0000313" key="3">
    <source>
        <dbReference type="EMBL" id="MBB5576693.1"/>
    </source>
</evidence>
<name>A0A7W9D3V2_9HYPH</name>
<dbReference type="GO" id="GO:0042742">
    <property type="term" value="P:defense response to bacterium"/>
    <property type="evidence" value="ECO:0007669"/>
    <property type="project" value="UniProtKB-KW"/>
</dbReference>